<sequence length="148" mass="16329">MDAGRVGLMVWILLGAVSVGWASNSEVLRPRVPIDQIEAARAVTNPFPVTPEMLQQGKALFEGKAFCRACHGADGKGLGMDLDYSTFKGPLPRNFTDKLWQQARTDGELFWILKNGSPGTDMAPFIPLVLTEEEAWQVLMYVRSFGGR</sequence>
<dbReference type="EMBL" id="FP929003">
    <property type="protein sequence ID" value="CBK43726.1"/>
    <property type="molecule type" value="Genomic_DNA"/>
</dbReference>
<evidence type="ECO:0000313" key="6">
    <source>
        <dbReference type="EMBL" id="CBK43726.1"/>
    </source>
</evidence>
<dbReference type="InterPro" id="IPR036909">
    <property type="entry name" value="Cyt_c-like_dom_sf"/>
</dbReference>
<gene>
    <name evidence="6" type="ORF">NIDE4057</name>
</gene>
<dbReference type="GO" id="GO:0009055">
    <property type="term" value="F:electron transfer activity"/>
    <property type="evidence" value="ECO:0007669"/>
    <property type="project" value="InterPro"/>
</dbReference>
<evidence type="ECO:0000256" key="3">
    <source>
        <dbReference type="ARBA" id="ARBA00023004"/>
    </source>
</evidence>
<dbReference type="Proteomes" id="UP000001660">
    <property type="component" value="Chromosome"/>
</dbReference>
<dbReference type="HOGENOM" id="CLU_101159_2_1_0"/>
<dbReference type="OrthoDB" id="9811395at2"/>
<evidence type="ECO:0000256" key="1">
    <source>
        <dbReference type="ARBA" id="ARBA00022617"/>
    </source>
</evidence>
<dbReference type="SUPFAM" id="SSF46626">
    <property type="entry name" value="Cytochrome c"/>
    <property type="match status" value="1"/>
</dbReference>
<accession>D8P894</accession>
<evidence type="ECO:0000256" key="4">
    <source>
        <dbReference type="PROSITE-ProRule" id="PRU00433"/>
    </source>
</evidence>
<dbReference type="PROSITE" id="PS51007">
    <property type="entry name" value="CYTC"/>
    <property type="match status" value="1"/>
</dbReference>
<feature type="domain" description="Cytochrome c" evidence="5">
    <location>
        <begin position="52"/>
        <end position="146"/>
    </location>
</feature>
<reference evidence="6 7" key="1">
    <citation type="journal article" date="2010" name="Proc. Natl. Acad. Sci. U.S.A.">
        <title>A Nitrospira metagenome illuminates the physiology and evolution of globally important nitrite-oxidizing bacteria.</title>
        <authorList>
            <person name="Lucker S."/>
            <person name="Wagner M."/>
            <person name="Maixner F."/>
            <person name="Pelletier E."/>
            <person name="Koch H."/>
            <person name="Vacherie B."/>
            <person name="Rattei T."/>
            <person name="Sinninghe Damste J."/>
            <person name="Spieck E."/>
            <person name="Le Paslier D."/>
            <person name="Daims H."/>
        </authorList>
    </citation>
    <scope>NUCLEOTIDE SEQUENCE [LARGE SCALE GENOMIC DNA]</scope>
</reference>
<dbReference type="GO" id="GO:0046872">
    <property type="term" value="F:metal ion binding"/>
    <property type="evidence" value="ECO:0007669"/>
    <property type="project" value="UniProtKB-KW"/>
</dbReference>
<evidence type="ECO:0000259" key="5">
    <source>
        <dbReference type="PROSITE" id="PS51007"/>
    </source>
</evidence>
<evidence type="ECO:0000256" key="2">
    <source>
        <dbReference type="ARBA" id="ARBA00022723"/>
    </source>
</evidence>
<dbReference type="AlphaFoldDB" id="D8P894"/>
<dbReference type="InterPro" id="IPR009056">
    <property type="entry name" value="Cyt_c-like_dom"/>
</dbReference>
<dbReference type="KEGG" id="nde:NIDE4057"/>
<protein>
    <submittedName>
        <fullName evidence="6">Putative Cytochrome c</fullName>
    </submittedName>
</protein>
<keyword evidence="1 4" id="KW-0349">Heme</keyword>
<dbReference type="Gene3D" id="1.10.760.10">
    <property type="entry name" value="Cytochrome c-like domain"/>
    <property type="match status" value="1"/>
</dbReference>
<proteinExistence type="predicted"/>
<name>D8P894_9BACT</name>
<dbReference type="Pfam" id="PF00034">
    <property type="entry name" value="Cytochrom_C"/>
    <property type="match status" value="1"/>
</dbReference>
<keyword evidence="3 4" id="KW-0408">Iron</keyword>
<evidence type="ECO:0000313" key="7">
    <source>
        <dbReference type="Proteomes" id="UP000001660"/>
    </source>
</evidence>
<dbReference type="GO" id="GO:0020037">
    <property type="term" value="F:heme binding"/>
    <property type="evidence" value="ECO:0007669"/>
    <property type="project" value="InterPro"/>
</dbReference>
<organism evidence="6 7">
    <name type="scientific">Nitrospira defluvii</name>
    <dbReference type="NCBI Taxonomy" id="330214"/>
    <lineage>
        <taxon>Bacteria</taxon>
        <taxon>Pseudomonadati</taxon>
        <taxon>Nitrospirota</taxon>
        <taxon>Nitrospiria</taxon>
        <taxon>Nitrospirales</taxon>
        <taxon>Nitrospiraceae</taxon>
        <taxon>Nitrospira</taxon>
    </lineage>
</organism>
<dbReference type="eggNOG" id="COG2010">
    <property type="taxonomic scope" value="Bacteria"/>
</dbReference>
<keyword evidence="7" id="KW-1185">Reference proteome</keyword>
<dbReference type="STRING" id="330214.NIDE4057"/>
<keyword evidence="2 4" id="KW-0479">Metal-binding</keyword>